<dbReference type="RefSeq" id="XP_014668226.1">
    <property type="nucleotide sequence ID" value="XM_014812740.1"/>
</dbReference>
<gene>
    <name evidence="3" type="primary">LOC106809604</name>
</gene>
<dbReference type="Proteomes" id="UP000695022">
    <property type="component" value="Unplaced"/>
</dbReference>
<sequence length="203" mass="22224">MAAEESLSIVFVLGSVPEERLCPRVATYLRNVFESSGHTVSVVDTLWSPYMQTGQRAGDSNQNRDWLVKPCDTIHSSDAVVVISSEYCHVVPPVLTHVVGVTGKVAFRGKPCGIVTYSNGPYGAVRVTAQLRTLMASVGCFVVPFTLPLCRVQDLIDESGTMLSTSADFGSKKLVRHLHWYALAFKLHSNSRAQPRDENAITQ</sequence>
<organism evidence="2 3">
    <name type="scientific">Priapulus caudatus</name>
    <name type="common">Priapulid worm</name>
    <dbReference type="NCBI Taxonomy" id="37621"/>
    <lineage>
        <taxon>Eukaryota</taxon>
        <taxon>Metazoa</taxon>
        <taxon>Ecdysozoa</taxon>
        <taxon>Scalidophora</taxon>
        <taxon>Priapulida</taxon>
        <taxon>Priapulimorpha</taxon>
        <taxon>Priapulimorphida</taxon>
        <taxon>Priapulidae</taxon>
        <taxon>Priapulus</taxon>
    </lineage>
</organism>
<dbReference type="InterPro" id="IPR029039">
    <property type="entry name" value="Flavoprotein-like_sf"/>
</dbReference>
<accession>A0ABM1E7Q5</accession>
<dbReference type="PANTHER" id="PTHR30543:SF21">
    <property type="entry name" value="NAD(P)H-DEPENDENT FMN REDUCTASE LOT6"/>
    <property type="match status" value="1"/>
</dbReference>
<name>A0ABM1E7Q5_PRICU</name>
<protein>
    <submittedName>
        <fullName evidence="3">Uncharacterized protein LOC106809604</fullName>
    </submittedName>
</protein>
<evidence type="ECO:0000259" key="1">
    <source>
        <dbReference type="Pfam" id="PF03358"/>
    </source>
</evidence>
<dbReference type="Gene3D" id="3.40.50.360">
    <property type="match status" value="1"/>
</dbReference>
<dbReference type="InterPro" id="IPR050712">
    <property type="entry name" value="NAD(P)H-dep_reductase"/>
</dbReference>
<feature type="domain" description="NADPH-dependent FMN reductase-like" evidence="1">
    <location>
        <begin position="8"/>
        <end position="144"/>
    </location>
</feature>
<dbReference type="InterPro" id="IPR005025">
    <property type="entry name" value="FMN_Rdtase-like_dom"/>
</dbReference>
<evidence type="ECO:0000313" key="2">
    <source>
        <dbReference type="Proteomes" id="UP000695022"/>
    </source>
</evidence>
<proteinExistence type="predicted"/>
<evidence type="ECO:0000313" key="3">
    <source>
        <dbReference type="RefSeq" id="XP_014668226.1"/>
    </source>
</evidence>
<dbReference type="Pfam" id="PF03358">
    <property type="entry name" value="FMN_red"/>
    <property type="match status" value="1"/>
</dbReference>
<dbReference type="GeneID" id="106809604"/>
<dbReference type="PANTHER" id="PTHR30543">
    <property type="entry name" value="CHROMATE REDUCTASE"/>
    <property type="match status" value="1"/>
</dbReference>
<dbReference type="SUPFAM" id="SSF52218">
    <property type="entry name" value="Flavoproteins"/>
    <property type="match status" value="1"/>
</dbReference>
<reference evidence="3" key="1">
    <citation type="submission" date="2025-08" db="UniProtKB">
        <authorList>
            <consortium name="RefSeq"/>
        </authorList>
    </citation>
    <scope>IDENTIFICATION</scope>
</reference>
<keyword evidence="2" id="KW-1185">Reference proteome</keyword>